<evidence type="ECO:0000256" key="2">
    <source>
        <dbReference type="ARBA" id="ARBA00022598"/>
    </source>
</evidence>
<dbReference type="PANTHER" id="PTHR43201:SF5">
    <property type="entry name" value="MEDIUM-CHAIN ACYL-COA LIGASE ACSF2, MITOCHONDRIAL"/>
    <property type="match status" value="1"/>
</dbReference>
<dbReference type="GO" id="GO:0031956">
    <property type="term" value="F:medium-chain fatty acid-CoA ligase activity"/>
    <property type="evidence" value="ECO:0007669"/>
    <property type="project" value="TreeGrafter"/>
</dbReference>
<evidence type="ECO:0000313" key="5">
    <source>
        <dbReference type="Proteomes" id="UP000652681"/>
    </source>
</evidence>
<dbReference type="Proteomes" id="UP000652681">
    <property type="component" value="Unassembled WGS sequence"/>
</dbReference>
<dbReference type="RefSeq" id="WP_216714303.1">
    <property type="nucleotide sequence ID" value="NZ_JACVEL010000007.1"/>
</dbReference>
<dbReference type="InterPro" id="IPR042099">
    <property type="entry name" value="ANL_N_sf"/>
</dbReference>
<accession>A0A8J6U034</accession>
<comment type="similarity">
    <text evidence="1">Belongs to the ATP-dependent AMP-binding enzyme family.</text>
</comment>
<sequence>MNLQFLTNNVQIKEQVASFIREWEDESSFFDSKTSGSTGTPKTIRIEKKHAEASAQATINFLQLHASDNALLCLNPETIGGKMMIVRSWINCMNLYVEEPTANPLKNAVISFDFIAIAPIQLAAILQESPEKLRKIRCVIVGGGAISEATGQRLKQERITVFQTFGMTETISHIALRKVGYEEETAYTTLRTVTIKDVGGNLCIHAPLIGIRELITNDAVEVLNDHQFKWIGRTDFVINSGGIKIQIEELEKQLQQFIPQKLFVHPKKDEKLGEKIVLIVEGTEQDFLASKTFYTFLENRYHVPKEVGFIPNFILTPSHKINRIANFEQLDEHCFKQIL</sequence>
<dbReference type="Gene3D" id="3.40.50.12780">
    <property type="entry name" value="N-terminal domain of ligase-like"/>
    <property type="match status" value="1"/>
</dbReference>
<keyword evidence="5" id="KW-1185">Reference proteome</keyword>
<dbReference type="InterPro" id="IPR000873">
    <property type="entry name" value="AMP-dep_synth/lig_dom"/>
</dbReference>
<organism evidence="4 5">
    <name type="scientific">Taishania pollutisoli</name>
    <dbReference type="NCBI Taxonomy" id="2766479"/>
    <lineage>
        <taxon>Bacteria</taxon>
        <taxon>Pseudomonadati</taxon>
        <taxon>Bacteroidota</taxon>
        <taxon>Flavobacteriia</taxon>
        <taxon>Flavobacteriales</taxon>
        <taxon>Crocinitomicaceae</taxon>
        <taxon>Taishania</taxon>
    </lineage>
</organism>
<feature type="domain" description="AMP-dependent synthetase/ligase" evidence="3">
    <location>
        <begin position="34"/>
        <end position="180"/>
    </location>
</feature>
<gene>
    <name evidence="4" type="ORF">H9Y05_10865</name>
</gene>
<dbReference type="Pfam" id="PF00501">
    <property type="entry name" value="AMP-binding"/>
    <property type="match status" value="1"/>
</dbReference>
<evidence type="ECO:0000313" key="4">
    <source>
        <dbReference type="EMBL" id="MBC9812968.1"/>
    </source>
</evidence>
<dbReference type="Gene3D" id="3.30.300.30">
    <property type="match status" value="1"/>
</dbReference>
<evidence type="ECO:0000256" key="1">
    <source>
        <dbReference type="ARBA" id="ARBA00006432"/>
    </source>
</evidence>
<evidence type="ECO:0000259" key="3">
    <source>
        <dbReference type="Pfam" id="PF00501"/>
    </source>
</evidence>
<dbReference type="AlphaFoldDB" id="A0A8J6U034"/>
<dbReference type="EMBL" id="JACVEL010000007">
    <property type="protein sequence ID" value="MBC9812968.1"/>
    <property type="molecule type" value="Genomic_DNA"/>
</dbReference>
<dbReference type="InterPro" id="IPR045851">
    <property type="entry name" value="AMP-bd_C_sf"/>
</dbReference>
<keyword evidence="2" id="KW-0436">Ligase</keyword>
<comment type="caution">
    <text evidence="4">The sequence shown here is derived from an EMBL/GenBank/DDBJ whole genome shotgun (WGS) entry which is preliminary data.</text>
</comment>
<dbReference type="PANTHER" id="PTHR43201">
    <property type="entry name" value="ACYL-COA SYNTHETASE"/>
    <property type="match status" value="1"/>
</dbReference>
<dbReference type="SUPFAM" id="SSF56801">
    <property type="entry name" value="Acetyl-CoA synthetase-like"/>
    <property type="match status" value="1"/>
</dbReference>
<dbReference type="GO" id="GO:0006631">
    <property type="term" value="P:fatty acid metabolic process"/>
    <property type="evidence" value="ECO:0007669"/>
    <property type="project" value="TreeGrafter"/>
</dbReference>
<reference evidence="4" key="1">
    <citation type="submission" date="2020-09" db="EMBL/GenBank/DDBJ databases">
        <title>Taishania pollutisoli gen. nov., sp. nov., Isolated from Tetrabromobisphenol A-Contaminated Soil.</title>
        <authorList>
            <person name="Chen Q."/>
        </authorList>
    </citation>
    <scope>NUCLEOTIDE SEQUENCE</scope>
    <source>
        <strain evidence="4">CZZ-1</strain>
    </source>
</reference>
<protein>
    <submittedName>
        <fullName evidence="4">AMP-binding protein</fullName>
    </submittedName>
</protein>
<proteinExistence type="inferred from homology"/>
<name>A0A8J6U034_9FLAO</name>